<dbReference type="InterPro" id="IPR038071">
    <property type="entry name" value="UROD/MetE-like_sf"/>
</dbReference>
<gene>
    <name evidence="11 17" type="primary">metE</name>
    <name evidence="17" type="ORF">ML536_08305</name>
</gene>
<dbReference type="RefSeq" id="WP_281735557.1">
    <property type="nucleotide sequence ID" value="NZ_JAKETQ010000001.1"/>
</dbReference>
<dbReference type="EC" id="2.1.1.14" evidence="11"/>
<comment type="function">
    <text evidence="1 11">Catalyzes the transfer of a methyl group from 5-methyltetrahydrofolate to homocysteine resulting in methionine formation.</text>
</comment>
<keyword evidence="4 11" id="KW-0489">Methyltransferase</keyword>
<feature type="binding site" evidence="11 12">
    <location>
        <begin position="516"/>
        <end position="517"/>
    </location>
    <ligand>
        <name>5-methyltetrahydropteroyltri-L-glutamate</name>
        <dbReference type="ChEBI" id="CHEBI:58207"/>
    </ligand>
</feature>
<feature type="binding site" evidence="11">
    <location>
        <position position="727"/>
    </location>
    <ligand>
        <name>Zn(2+)</name>
        <dbReference type="ChEBI" id="CHEBI:29105"/>
        <note>catalytic</note>
    </ligand>
</feature>
<feature type="binding site" evidence="11">
    <location>
        <position position="644"/>
    </location>
    <ligand>
        <name>Zn(2+)</name>
        <dbReference type="ChEBI" id="CHEBI:29105"/>
        <note>catalytic</note>
    </ligand>
</feature>
<feature type="binding site" evidence="11 12">
    <location>
        <begin position="432"/>
        <end position="434"/>
    </location>
    <ligand>
        <name>L-homocysteine</name>
        <dbReference type="ChEBI" id="CHEBI:58199"/>
    </ligand>
</feature>
<dbReference type="CDD" id="cd03311">
    <property type="entry name" value="CIMS_C_terminal_like"/>
    <property type="match status" value="1"/>
</dbReference>
<dbReference type="EMBL" id="JALAZD010000001">
    <property type="protein sequence ID" value="MCI0126825.1"/>
    <property type="molecule type" value="Genomic_DNA"/>
</dbReference>
<feature type="domain" description="Cobalamin-independent methionine synthase MetE C-terminal/archaeal" evidence="15">
    <location>
        <begin position="428"/>
        <end position="749"/>
    </location>
</feature>
<feature type="binding site" evidence="11 12">
    <location>
        <position position="485"/>
    </location>
    <ligand>
        <name>L-methionine</name>
        <dbReference type="ChEBI" id="CHEBI:57844"/>
    </ligand>
</feature>
<keyword evidence="7 11" id="KW-0479">Metal-binding</keyword>
<feature type="binding site" evidence="11">
    <location>
        <position position="606"/>
    </location>
    <ligand>
        <name>5-methyltetrahydropteroyltri-L-glutamate</name>
        <dbReference type="ChEBI" id="CHEBI:58207"/>
    </ligand>
</feature>
<dbReference type="HAMAP" id="MF_00172">
    <property type="entry name" value="Meth_synth"/>
    <property type="match status" value="1"/>
</dbReference>
<dbReference type="Proteomes" id="UP001156140">
    <property type="component" value="Unassembled WGS sequence"/>
</dbReference>
<dbReference type="GO" id="GO:0071265">
    <property type="term" value="P:L-methionine biosynthetic process"/>
    <property type="evidence" value="ECO:0007669"/>
    <property type="project" value="UniProtKB-ARBA"/>
</dbReference>
<dbReference type="InterPro" id="IPR006276">
    <property type="entry name" value="Cobalamin-indep_Met_synthase"/>
</dbReference>
<evidence type="ECO:0000256" key="12">
    <source>
        <dbReference type="PIRSR" id="PIRSR000382-1"/>
    </source>
</evidence>
<feature type="binding site" evidence="11 12">
    <location>
        <position position="600"/>
    </location>
    <ligand>
        <name>L-methionine</name>
        <dbReference type="ChEBI" id="CHEBI:57844"/>
    </ligand>
</feature>
<reference evidence="17" key="1">
    <citation type="submission" date="2022-03" db="EMBL/GenBank/DDBJ databases">
        <title>The complete genome sequence of a Methyloterrigena soli.</title>
        <authorList>
            <person name="Zi Z."/>
        </authorList>
    </citation>
    <scope>NUCLEOTIDE SEQUENCE</scope>
    <source>
        <strain evidence="17">M48</strain>
    </source>
</reference>
<evidence type="ECO:0000256" key="5">
    <source>
        <dbReference type="ARBA" id="ARBA00022605"/>
    </source>
</evidence>
<comment type="cofactor">
    <cofactor evidence="13">
        <name>Zn(2+)</name>
        <dbReference type="ChEBI" id="CHEBI:29105"/>
    </cofactor>
    <text evidence="13">Binds 2 Zn(2+) ions per subunit.</text>
</comment>
<dbReference type="NCBIfam" id="NF003556">
    <property type="entry name" value="PRK05222.1"/>
    <property type="match status" value="1"/>
</dbReference>
<evidence type="ECO:0000256" key="8">
    <source>
        <dbReference type="ARBA" id="ARBA00022737"/>
    </source>
</evidence>
<feature type="binding site" evidence="11 12">
    <location>
        <position position="600"/>
    </location>
    <ligand>
        <name>L-homocysteine</name>
        <dbReference type="ChEBI" id="CHEBI:58199"/>
    </ligand>
</feature>
<feature type="binding site" evidence="13">
    <location>
        <position position="727"/>
    </location>
    <ligand>
        <name>Zn(2+)</name>
        <dbReference type="ChEBI" id="CHEBI:29105"/>
        <label>1</label>
        <note>catalytic</note>
    </ligand>
</feature>
<evidence type="ECO:0000259" key="15">
    <source>
        <dbReference type="Pfam" id="PF01717"/>
    </source>
</evidence>
<sequence>MTKSANLGFPRIGAHRELKKALEAYWKGASDKAALLSTAAELRARHWAVQRAAGIDIIPSNDFSLYDHMLDTAQALGAIPPRFAAIADPLDQYFAMARGTADAPAMEMTKWFDTNYHYLVPEFHAGQRFRLSTSKAIDEFREALRLGISTRPVLVGPVTFLTLGKPKDDGLEPLSLLDAVLPVYAELLAALKAEGAEWVQIDEPILALDLSDAQRQALRHAYTALATPGAPRVMLATYFEGLLDNTELAVALPVAGLHIDLVRAPQQLAPVLKALSLDKTLSIGVIDGRNIWRADLDARLEFVARAWDSVGPDRLEIAPSCSLLHSPVDLDGETLLDPELKSWLAFARQKLEEVVTLTTAMQRGKTAAKPAFEASAAAVASHRASPRIHRAEVKSRSASVAPSDHERGLPFSQRRNLQRARFNLPAYPTTTIGSFPQTAEVREHRAAFKRGDIDAATYDAFLRAETEKAVRIQEHLDIDVLVHGEFERNDMVEYFGEQLDGFAFTRNGWVQSYGSRCVKPPVIYGDISRPTPMTVAWSAYAASLTDRPMKGMLTGPVTILQWSFVRVDQPRSETCRQIALAIRDEVVDLEKAGIGIIQIDEPALREGLPLRRGDWEAYLRWAVDCFRLSAAGVADDTQIHTHMCYAEFNDIMPAIAEMDADVISIETSRSDMELISAFRDFRYPNEIGPGVWDIHSPRVPSRADMESLLRKASEAIPPDQLWVNPDCGLKTRGWPEVEAALAHLVETAKSLRHR</sequence>
<name>A0AA41QL27_9HYPH</name>
<evidence type="ECO:0000256" key="10">
    <source>
        <dbReference type="ARBA" id="ARBA00023167"/>
    </source>
</evidence>
<evidence type="ECO:0000256" key="7">
    <source>
        <dbReference type="ARBA" id="ARBA00022723"/>
    </source>
</evidence>
<comment type="cofactor">
    <cofactor evidence="11">
        <name>Zn(2+)</name>
        <dbReference type="ChEBI" id="CHEBI:29105"/>
    </cofactor>
    <text evidence="11">Binds 1 zinc ion per subunit.</text>
</comment>
<keyword evidence="18" id="KW-1185">Reference proteome</keyword>
<protein>
    <recommendedName>
        <fullName evidence="11">5-methyltetrahydropteroyltriglutamate--homocysteine methyltransferase</fullName>
        <ecNumber evidence="11">2.1.1.14</ecNumber>
    </recommendedName>
    <alternativeName>
        <fullName evidence="11">Cobalamin-independent methionine synthase</fullName>
    </alternativeName>
    <alternativeName>
        <fullName evidence="11">Methionine synthase, vitamin-B12 independent isozyme</fullName>
    </alternativeName>
</protein>
<feature type="binding site" evidence="11">
    <location>
        <begin position="16"/>
        <end position="19"/>
    </location>
    <ligand>
        <name>5-methyltetrahydropteroyltri-L-glutamate</name>
        <dbReference type="ChEBI" id="CHEBI:58207"/>
    </ligand>
</feature>
<evidence type="ECO:0000313" key="18">
    <source>
        <dbReference type="Proteomes" id="UP001156140"/>
    </source>
</evidence>
<dbReference type="Pfam" id="PF01717">
    <property type="entry name" value="Meth_synt_2"/>
    <property type="match status" value="1"/>
</dbReference>
<evidence type="ECO:0000256" key="9">
    <source>
        <dbReference type="ARBA" id="ARBA00022833"/>
    </source>
</evidence>
<keyword evidence="6 11" id="KW-0808">Transferase</keyword>
<feature type="binding site" evidence="13">
    <location>
        <position position="642"/>
    </location>
    <ligand>
        <name>Zn(2+)</name>
        <dbReference type="ChEBI" id="CHEBI:29105"/>
        <label>1</label>
        <note>catalytic</note>
    </ligand>
</feature>
<dbReference type="PANTHER" id="PTHR30519">
    <property type="entry name" value="5-METHYLTETRAHYDROPTEROYLTRIGLUTAMATE--HOMOCYSTEINE METHYLTRANSFERASE"/>
    <property type="match status" value="1"/>
</dbReference>
<feature type="active site" description="Proton donor" evidence="11 14">
    <location>
        <position position="695"/>
    </location>
</feature>
<comment type="pathway">
    <text evidence="2 11">Amino-acid biosynthesis; L-methionine biosynthesis via de novo pathway; L-methionine from L-homocysteine (MetE route): step 1/1.</text>
</comment>
<feature type="binding site" evidence="13">
    <location>
        <position position="666"/>
    </location>
    <ligand>
        <name>Zn(2+)</name>
        <dbReference type="ChEBI" id="CHEBI:29105"/>
        <label>1</label>
        <note>catalytic</note>
    </ligand>
</feature>
<dbReference type="FunFam" id="3.20.20.210:FF:000003">
    <property type="entry name" value="5-methyltetrahydropteroyltriglutamate--homocysteine methyltransferase"/>
    <property type="match status" value="1"/>
</dbReference>
<feature type="binding site" evidence="11 12">
    <location>
        <position position="562"/>
    </location>
    <ligand>
        <name>5-methyltetrahydropteroyltri-L-glutamate</name>
        <dbReference type="ChEBI" id="CHEBI:58207"/>
    </ligand>
</feature>
<dbReference type="PIRSF" id="PIRSF000382">
    <property type="entry name" value="MeTrfase_B12_ind"/>
    <property type="match status" value="1"/>
</dbReference>
<feature type="domain" description="Cobalamin-independent methionine synthase MetE N-terminal" evidence="16">
    <location>
        <begin position="4"/>
        <end position="305"/>
    </location>
</feature>
<dbReference type="GO" id="GO:0003871">
    <property type="term" value="F:5-methyltetrahydropteroyltriglutamate-homocysteine S-methyltransferase activity"/>
    <property type="evidence" value="ECO:0007669"/>
    <property type="project" value="UniProtKB-UniRule"/>
</dbReference>
<dbReference type="GO" id="GO:0032259">
    <property type="term" value="P:methylation"/>
    <property type="evidence" value="ECO:0007669"/>
    <property type="project" value="UniProtKB-KW"/>
</dbReference>
<feature type="binding site" evidence="12">
    <location>
        <position position="115"/>
    </location>
    <ligand>
        <name>5-methyltetrahydropteroyltri-L-glutamate</name>
        <dbReference type="ChEBI" id="CHEBI:58207"/>
    </ligand>
</feature>
<evidence type="ECO:0000256" key="13">
    <source>
        <dbReference type="PIRSR" id="PIRSR000382-2"/>
    </source>
</evidence>
<keyword evidence="5 11" id="KW-0028">Amino-acid biosynthesis</keyword>
<evidence type="ECO:0000256" key="11">
    <source>
        <dbReference type="HAMAP-Rule" id="MF_00172"/>
    </source>
</evidence>
<evidence type="ECO:0000313" key="17">
    <source>
        <dbReference type="EMBL" id="MCI0126825.1"/>
    </source>
</evidence>
<dbReference type="NCBIfam" id="TIGR01371">
    <property type="entry name" value="met_syn_B12ind"/>
    <property type="match status" value="1"/>
</dbReference>
<comment type="catalytic activity">
    <reaction evidence="11">
        <text>5-methyltetrahydropteroyltri-L-glutamate + L-homocysteine = tetrahydropteroyltri-L-glutamate + L-methionine</text>
        <dbReference type="Rhea" id="RHEA:21196"/>
        <dbReference type="ChEBI" id="CHEBI:57844"/>
        <dbReference type="ChEBI" id="CHEBI:58140"/>
        <dbReference type="ChEBI" id="CHEBI:58199"/>
        <dbReference type="ChEBI" id="CHEBI:58207"/>
        <dbReference type="EC" id="2.1.1.14"/>
    </reaction>
</comment>
<feature type="binding site" evidence="11">
    <location>
        <position position="642"/>
    </location>
    <ligand>
        <name>Zn(2+)</name>
        <dbReference type="ChEBI" id="CHEBI:29105"/>
        <note>catalytic</note>
    </ligand>
</feature>
<evidence type="ECO:0000259" key="16">
    <source>
        <dbReference type="Pfam" id="PF08267"/>
    </source>
</evidence>
<comment type="similarity">
    <text evidence="3 11">Belongs to the vitamin-B12 independent methionine synthase family.</text>
</comment>
<dbReference type="InterPro" id="IPR002629">
    <property type="entry name" value="Met_Synth_C/arc"/>
</dbReference>
<keyword evidence="8 11" id="KW-0677">Repeat</keyword>
<evidence type="ECO:0000256" key="2">
    <source>
        <dbReference type="ARBA" id="ARBA00004681"/>
    </source>
</evidence>
<keyword evidence="10 11" id="KW-0486">Methionine biosynthesis</keyword>
<feature type="binding site" evidence="11">
    <location>
        <position position="485"/>
    </location>
    <ligand>
        <name>L-homocysteine</name>
        <dbReference type="ChEBI" id="CHEBI:58199"/>
    </ligand>
</feature>
<proteinExistence type="inferred from homology"/>
<feature type="binding site" evidence="11 12">
    <location>
        <begin position="432"/>
        <end position="434"/>
    </location>
    <ligand>
        <name>L-methionine</name>
        <dbReference type="ChEBI" id="CHEBI:57844"/>
    </ligand>
</feature>
<dbReference type="GO" id="GO:0008270">
    <property type="term" value="F:zinc ion binding"/>
    <property type="evidence" value="ECO:0007669"/>
    <property type="project" value="InterPro"/>
</dbReference>
<dbReference type="AlphaFoldDB" id="A0AA41QL27"/>
<comment type="caution">
    <text evidence="17">The sequence shown here is derived from an EMBL/GenBank/DDBJ whole genome shotgun (WGS) entry which is preliminary data.</text>
</comment>
<dbReference type="CDD" id="cd03312">
    <property type="entry name" value="CIMS_N_terminal_like"/>
    <property type="match status" value="1"/>
</dbReference>
<feature type="binding site" evidence="11">
    <location>
        <position position="110"/>
    </location>
    <ligand>
        <name>5-methyltetrahydropteroyltri-L-glutamate</name>
        <dbReference type="ChEBI" id="CHEBI:58207"/>
    </ligand>
</feature>
<feature type="binding site" evidence="12">
    <location>
        <position position="19"/>
    </location>
    <ligand>
        <name>5-methyltetrahydropteroyltri-L-glutamate</name>
        <dbReference type="ChEBI" id="CHEBI:58207"/>
    </ligand>
</feature>
<feature type="binding site" evidence="11">
    <location>
        <position position="666"/>
    </location>
    <ligand>
        <name>Zn(2+)</name>
        <dbReference type="ChEBI" id="CHEBI:29105"/>
        <note>catalytic</note>
    </ligand>
</feature>
<keyword evidence="9 11" id="KW-0862">Zinc</keyword>
<dbReference type="InterPro" id="IPR013215">
    <property type="entry name" value="Cbl-indep_Met_Synth_N"/>
</dbReference>
<evidence type="ECO:0000256" key="1">
    <source>
        <dbReference type="ARBA" id="ARBA00002777"/>
    </source>
</evidence>
<dbReference type="Gene3D" id="3.20.20.210">
    <property type="match status" value="2"/>
</dbReference>
<evidence type="ECO:0000256" key="14">
    <source>
        <dbReference type="PIRSR" id="PIRSR000382-3"/>
    </source>
</evidence>
<evidence type="ECO:0000256" key="4">
    <source>
        <dbReference type="ARBA" id="ARBA00022603"/>
    </source>
</evidence>
<dbReference type="FunFam" id="3.20.20.210:FF:000002">
    <property type="entry name" value="5-methyltetrahydropteroyltriglutamate--homocysteine methyltransferase"/>
    <property type="match status" value="1"/>
</dbReference>
<evidence type="ECO:0000256" key="6">
    <source>
        <dbReference type="ARBA" id="ARBA00022679"/>
    </source>
</evidence>
<dbReference type="SUPFAM" id="SSF51726">
    <property type="entry name" value="UROD/MetE-like"/>
    <property type="match status" value="2"/>
</dbReference>
<evidence type="ECO:0000256" key="3">
    <source>
        <dbReference type="ARBA" id="ARBA00009553"/>
    </source>
</evidence>
<organism evidence="17 18">
    <name type="scientific">Paradevosia shaoguanensis</name>
    <dbReference type="NCBI Taxonomy" id="1335043"/>
    <lineage>
        <taxon>Bacteria</taxon>
        <taxon>Pseudomonadati</taxon>
        <taxon>Pseudomonadota</taxon>
        <taxon>Alphaproteobacteria</taxon>
        <taxon>Hyphomicrobiales</taxon>
        <taxon>Devosiaceae</taxon>
        <taxon>Paradevosia</taxon>
    </lineage>
</organism>
<dbReference type="Pfam" id="PF08267">
    <property type="entry name" value="Meth_synt_1"/>
    <property type="match status" value="1"/>
</dbReference>
<accession>A0AA41QL27</accession>
<feature type="binding site" evidence="13">
    <location>
        <position position="644"/>
    </location>
    <ligand>
        <name>Zn(2+)</name>
        <dbReference type="ChEBI" id="CHEBI:29105"/>
        <label>1</label>
        <note>catalytic</note>
    </ligand>
</feature>